<dbReference type="GO" id="GO:0008419">
    <property type="term" value="F:RNA lariat debranching enzyme activity"/>
    <property type="evidence" value="ECO:0007669"/>
    <property type="project" value="TreeGrafter"/>
</dbReference>
<evidence type="ECO:0000313" key="2">
    <source>
        <dbReference type="EMBL" id="ELR20831.1"/>
    </source>
</evidence>
<reference evidence="2 3" key="1">
    <citation type="journal article" date="2013" name="Genome Biol.">
        <title>Genome of Acanthamoeba castellanii highlights extensive lateral gene transfer and early evolution of tyrosine kinase signaling.</title>
        <authorList>
            <person name="Clarke M."/>
            <person name="Lohan A.J."/>
            <person name="Liu B."/>
            <person name="Lagkouvardos I."/>
            <person name="Roy S."/>
            <person name="Zafar N."/>
            <person name="Bertelli C."/>
            <person name="Schilde C."/>
            <person name="Kianianmomeni A."/>
            <person name="Burglin T.R."/>
            <person name="Frech C."/>
            <person name="Turcotte B."/>
            <person name="Kopec K.O."/>
            <person name="Synnott J.M."/>
            <person name="Choo C."/>
            <person name="Paponov I."/>
            <person name="Finkler A."/>
            <person name="Soon Heng Tan C."/>
            <person name="Hutchins A.P."/>
            <person name="Weinmeier T."/>
            <person name="Rattei T."/>
            <person name="Chu J.S."/>
            <person name="Gimenez G."/>
            <person name="Irimia M."/>
            <person name="Rigden D.J."/>
            <person name="Fitzpatrick D.A."/>
            <person name="Lorenzo-Morales J."/>
            <person name="Bateman A."/>
            <person name="Chiu C.H."/>
            <person name="Tang P."/>
            <person name="Hegemann P."/>
            <person name="Fromm H."/>
            <person name="Raoult D."/>
            <person name="Greub G."/>
            <person name="Miranda-Saavedra D."/>
            <person name="Chen N."/>
            <person name="Nash P."/>
            <person name="Ginger M.L."/>
            <person name="Horn M."/>
            <person name="Schaap P."/>
            <person name="Caler L."/>
            <person name="Loftus B."/>
        </authorList>
    </citation>
    <scope>NUCLEOTIDE SEQUENCE [LARGE SCALE GENOMIC DNA]</scope>
    <source>
        <strain evidence="2 3">Neff</strain>
    </source>
</reference>
<dbReference type="GO" id="GO:0005634">
    <property type="term" value="C:nucleus"/>
    <property type="evidence" value="ECO:0007669"/>
    <property type="project" value="TreeGrafter"/>
</dbReference>
<accession>L8H8N5</accession>
<dbReference type="PANTHER" id="PTHR12849">
    <property type="entry name" value="RNA LARIAT DEBRANCHING ENZYME"/>
    <property type="match status" value="1"/>
</dbReference>
<dbReference type="Pfam" id="PF05011">
    <property type="entry name" value="DBR1"/>
    <property type="match status" value="1"/>
</dbReference>
<dbReference type="GeneID" id="14921702"/>
<dbReference type="AlphaFoldDB" id="L8H8N5"/>
<evidence type="ECO:0000313" key="3">
    <source>
        <dbReference type="Proteomes" id="UP000011083"/>
    </source>
</evidence>
<dbReference type="InterPro" id="IPR029052">
    <property type="entry name" value="Metallo-depent_PP-like"/>
</dbReference>
<feature type="domain" description="Lariat debranching enzyme C-terminal" evidence="1">
    <location>
        <begin position="205"/>
        <end position="324"/>
    </location>
</feature>
<protein>
    <submittedName>
        <fullName evidence="2">Lariat debranching enzyme family protein</fullName>
    </submittedName>
</protein>
<dbReference type="SMART" id="SM01124">
    <property type="entry name" value="DBR1"/>
    <property type="match status" value="1"/>
</dbReference>
<sequence length="325" mass="37011">MEIDIVATKGINAVRNAFDLSCLAGPSKYHHYKDFYKYYNGEVAAPILTIFVGGNHEAANHLRELYYGGWAAPNIYFLGYSGVVNYGGLRIGGFSGIYKRYDFFKGHYEVPPYSGDTVRSAFHVREYELYKLSLLRKPLDVILSHDWPDVTSYGDVEKLCADHPHWKEEIEKGELGCHLYTKLLKSLKPSYWLSGHMHCRFDATVQHTGDQSTHFIALDKVLPRRPFLDVVSFPEATGPRVLTYDLEWLAILRATHQYLNCSMATTVLPKGPEREHRNVEKELQELTARFAGKENALAVPLNFAMTVEPHRSSVDPRTERPTCLP</sequence>
<gene>
    <name evidence="2" type="ORF">ACA1_277500</name>
</gene>
<dbReference type="KEGG" id="acan:ACA1_277500"/>
<name>L8H8N5_ACACF</name>
<dbReference type="RefSeq" id="XP_004344574.1">
    <property type="nucleotide sequence ID" value="XM_004344524.1"/>
</dbReference>
<dbReference type="STRING" id="1257118.L8H8N5"/>
<proteinExistence type="predicted"/>
<dbReference type="Proteomes" id="UP000011083">
    <property type="component" value="Unassembled WGS sequence"/>
</dbReference>
<evidence type="ECO:0000259" key="1">
    <source>
        <dbReference type="SMART" id="SM01124"/>
    </source>
</evidence>
<dbReference type="InterPro" id="IPR004843">
    <property type="entry name" value="Calcineurin-like_PHP"/>
</dbReference>
<dbReference type="InterPro" id="IPR007708">
    <property type="entry name" value="DBR1_C"/>
</dbReference>
<dbReference type="GO" id="GO:0000398">
    <property type="term" value="P:mRNA splicing, via spliceosome"/>
    <property type="evidence" value="ECO:0007669"/>
    <property type="project" value="TreeGrafter"/>
</dbReference>
<dbReference type="VEuPathDB" id="AmoebaDB:ACA1_277500"/>
<keyword evidence="3" id="KW-1185">Reference proteome</keyword>
<dbReference type="PANTHER" id="PTHR12849:SF0">
    <property type="entry name" value="LARIAT DEBRANCHING ENZYME"/>
    <property type="match status" value="1"/>
</dbReference>
<dbReference type="SUPFAM" id="SSF56300">
    <property type="entry name" value="Metallo-dependent phosphatases"/>
    <property type="match status" value="1"/>
</dbReference>
<organism evidence="2 3">
    <name type="scientific">Acanthamoeba castellanii (strain ATCC 30010 / Neff)</name>
    <dbReference type="NCBI Taxonomy" id="1257118"/>
    <lineage>
        <taxon>Eukaryota</taxon>
        <taxon>Amoebozoa</taxon>
        <taxon>Discosea</taxon>
        <taxon>Longamoebia</taxon>
        <taxon>Centramoebida</taxon>
        <taxon>Acanthamoebidae</taxon>
        <taxon>Acanthamoeba</taxon>
    </lineage>
</organism>
<dbReference type="Pfam" id="PF00149">
    <property type="entry name" value="Metallophos"/>
    <property type="match status" value="1"/>
</dbReference>
<dbReference type="EMBL" id="KB007908">
    <property type="protein sequence ID" value="ELR20831.1"/>
    <property type="molecule type" value="Genomic_DNA"/>
</dbReference>
<dbReference type="OrthoDB" id="407609at2759"/>